<dbReference type="Pfam" id="PF02771">
    <property type="entry name" value="Acyl-CoA_dh_N"/>
    <property type="match status" value="1"/>
</dbReference>
<dbReference type="SUPFAM" id="SSF56645">
    <property type="entry name" value="Acyl-CoA dehydrogenase NM domain-like"/>
    <property type="match status" value="1"/>
</dbReference>
<dbReference type="Gene3D" id="2.40.110.10">
    <property type="entry name" value="Butyryl-CoA Dehydrogenase, subunit A, domain 2"/>
    <property type="match status" value="1"/>
</dbReference>
<dbReference type="InterPro" id="IPR046373">
    <property type="entry name" value="Acyl-CoA_Oxase/DH_mid-dom_sf"/>
</dbReference>
<organism evidence="2 3">
    <name type="scientific">Nocardia pseudobrasiliensis</name>
    <dbReference type="NCBI Taxonomy" id="45979"/>
    <lineage>
        <taxon>Bacteria</taxon>
        <taxon>Bacillati</taxon>
        <taxon>Actinomycetota</taxon>
        <taxon>Actinomycetes</taxon>
        <taxon>Mycobacteriales</taxon>
        <taxon>Nocardiaceae</taxon>
        <taxon>Nocardia</taxon>
    </lineage>
</organism>
<keyword evidence="3" id="KW-1185">Reference proteome</keyword>
<sequence length="341" mass="36536">MAKDWAEEARSLVEDVLGKHAAEVDRTGRIPGENFDELARRGFYGFLLEEGITPHAVIDTASTLIAGCLSTGFVWAQHTGTLRRLAVSGNTALRDRYLAPMAAGEFRCGVTYAGTYSPPTLFAERDGDDFVLSGRAPFVTGWGHIHGLGASVRVRGDQESLASLLIPLEEVDGLHPRRLSLIAADASATVELTVDGTRVPADYLIDIKPITGPDPNRLLLADWTNGVLALGILARNLTELRALGDDALVAAHETRYELLRDRFVPALGNADLTYSLRADISHANLAAAAAVMVATGSRSLDPHSTAARLYRQAAFGLVCTTTHPIKQQLLAELEPGQSAHG</sequence>
<dbReference type="GO" id="GO:0016627">
    <property type="term" value="F:oxidoreductase activity, acting on the CH-CH group of donors"/>
    <property type="evidence" value="ECO:0007669"/>
    <property type="project" value="InterPro"/>
</dbReference>
<dbReference type="InterPro" id="IPR037069">
    <property type="entry name" value="AcylCoA_DH/ox_N_sf"/>
</dbReference>
<dbReference type="STRING" id="1210086.GCA_001613105_01188"/>
<dbReference type="Proteomes" id="UP000254869">
    <property type="component" value="Unassembled WGS sequence"/>
</dbReference>
<comment type="caution">
    <text evidence="2">The sequence shown here is derived from an EMBL/GenBank/DDBJ whole genome shotgun (WGS) entry which is preliminary data.</text>
</comment>
<dbReference type="AlphaFoldDB" id="A0A370IDJ5"/>
<name>A0A370IDJ5_9NOCA</name>
<protein>
    <submittedName>
        <fullName evidence="2">Alkylation response protein AidB-like acyl-CoA dehydrogenase</fullName>
    </submittedName>
</protein>
<dbReference type="InterPro" id="IPR013786">
    <property type="entry name" value="AcylCoA_DH/ox_N"/>
</dbReference>
<dbReference type="InterPro" id="IPR009100">
    <property type="entry name" value="AcylCoA_DH/oxidase_NM_dom_sf"/>
</dbReference>
<evidence type="ECO:0000313" key="2">
    <source>
        <dbReference type="EMBL" id="RDI68211.1"/>
    </source>
</evidence>
<evidence type="ECO:0000259" key="1">
    <source>
        <dbReference type="Pfam" id="PF02771"/>
    </source>
</evidence>
<proteinExistence type="predicted"/>
<accession>A0A370IDJ5</accession>
<dbReference type="Gene3D" id="1.10.540.10">
    <property type="entry name" value="Acyl-CoA dehydrogenase/oxidase, N-terminal domain"/>
    <property type="match status" value="1"/>
</dbReference>
<gene>
    <name evidence="2" type="ORF">DFR76_102612</name>
</gene>
<evidence type="ECO:0000313" key="3">
    <source>
        <dbReference type="Proteomes" id="UP000254869"/>
    </source>
</evidence>
<feature type="domain" description="Acyl-CoA dehydrogenase/oxidase N-terminal" evidence="1">
    <location>
        <begin position="4"/>
        <end position="105"/>
    </location>
</feature>
<dbReference type="GO" id="GO:0050660">
    <property type="term" value="F:flavin adenine dinucleotide binding"/>
    <property type="evidence" value="ECO:0007669"/>
    <property type="project" value="InterPro"/>
</dbReference>
<dbReference type="EMBL" id="QQBC01000002">
    <property type="protein sequence ID" value="RDI68211.1"/>
    <property type="molecule type" value="Genomic_DNA"/>
</dbReference>
<reference evidence="2 3" key="1">
    <citation type="submission" date="2018-07" db="EMBL/GenBank/DDBJ databases">
        <title>Genomic Encyclopedia of Type Strains, Phase IV (KMG-IV): sequencing the most valuable type-strain genomes for metagenomic binning, comparative biology and taxonomic classification.</title>
        <authorList>
            <person name="Goeker M."/>
        </authorList>
    </citation>
    <scope>NUCLEOTIDE SEQUENCE [LARGE SCALE GENOMIC DNA]</scope>
    <source>
        <strain evidence="2 3">DSM 44290</strain>
    </source>
</reference>